<dbReference type="VEuPathDB" id="FungiDB:CLUG_05698"/>
<sequence length="196" mass="21722">MHLVVLHAIVSASKTGTTSRKRTHVLAFARVCSVVPGQMAQRGEGPPTRFARMFSFGHHGLGFAVDHWGAAQLGRGGRRGDLGRARKRRQNRLGPCGKVVCGEAVERRKGMAGARGAYAGVQAGAGQTRRRQCRVGPVRSGQRSQRSHRRRIGMGKVEWARDGARRRERKLKRDVRRMVRGCMSVGNGQHQLAEWR</sequence>
<dbReference type="InParanoid" id="C4YBX0"/>
<name>C4YBX0_CLAL4</name>
<dbReference type="Proteomes" id="UP000007703">
    <property type="component" value="Unassembled WGS sequence"/>
</dbReference>
<evidence type="ECO:0000313" key="1">
    <source>
        <dbReference type="EMBL" id="EEQ41568.1"/>
    </source>
</evidence>
<accession>C4YBX0</accession>
<dbReference type="KEGG" id="clu:CLUG_05698"/>
<dbReference type="AlphaFoldDB" id="C4YBX0"/>
<organism evidence="1 2">
    <name type="scientific">Clavispora lusitaniae (strain ATCC 42720)</name>
    <name type="common">Yeast</name>
    <name type="synonym">Candida lusitaniae</name>
    <dbReference type="NCBI Taxonomy" id="306902"/>
    <lineage>
        <taxon>Eukaryota</taxon>
        <taxon>Fungi</taxon>
        <taxon>Dikarya</taxon>
        <taxon>Ascomycota</taxon>
        <taxon>Saccharomycotina</taxon>
        <taxon>Pichiomycetes</taxon>
        <taxon>Metschnikowiaceae</taxon>
        <taxon>Clavispora</taxon>
    </lineage>
</organism>
<dbReference type="EMBL" id="CH408083">
    <property type="protein sequence ID" value="EEQ41568.1"/>
    <property type="molecule type" value="Genomic_DNA"/>
</dbReference>
<evidence type="ECO:0000313" key="2">
    <source>
        <dbReference type="Proteomes" id="UP000007703"/>
    </source>
</evidence>
<protein>
    <submittedName>
        <fullName evidence="1">Uncharacterized protein</fullName>
    </submittedName>
</protein>
<dbReference type="HOGENOM" id="CLU_1390081_0_0_1"/>
<gene>
    <name evidence="1" type="ORF">CLUG_05698</name>
</gene>
<proteinExistence type="predicted"/>
<reference evidence="1 2" key="1">
    <citation type="journal article" date="2009" name="Nature">
        <title>Evolution of pathogenicity and sexual reproduction in eight Candida genomes.</title>
        <authorList>
            <person name="Butler G."/>
            <person name="Rasmussen M.D."/>
            <person name="Lin M.F."/>
            <person name="Santos M.A."/>
            <person name="Sakthikumar S."/>
            <person name="Munro C.A."/>
            <person name="Rheinbay E."/>
            <person name="Grabherr M."/>
            <person name="Forche A."/>
            <person name="Reedy J.L."/>
            <person name="Agrafioti I."/>
            <person name="Arnaud M.B."/>
            <person name="Bates S."/>
            <person name="Brown A.J."/>
            <person name="Brunke S."/>
            <person name="Costanzo M.C."/>
            <person name="Fitzpatrick D.A."/>
            <person name="de Groot P.W."/>
            <person name="Harris D."/>
            <person name="Hoyer L.L."/>
            <person name="Hube B."/>
            <person name="Klis F.M."/>
            <person name="Kodira C."/>
            <person name="Lennard N."/>
            <person name="Logue M.E."/>
            <person name="Martin R."/>
            <person name="Neiman A.M."/>
            <person name="Nikolaou E."/>
            <person name="Quail M.A."/>
            <person name="Quinn J."/>
            <person name="Santos M.C."/>
            <person name="Schmitzberger F.F."/>
            <person name="Sherlock G."/>
            <person name="Shah P."/>
            <person name="Silverstein K.A."/>
            <person name="Skrzypek M.S."/>
            <person name="Soll D."/>
            <person name="Staggs R."/>
            <person name="Stansfield I."/>
            <person name="Stumpf M.P."/>
            <person name="Sudbery P.E."/>
            <person name="Srikantha T."/>
            <person name="Zeng Q."/>
            <person name="Berman J."/>
            <person name="Berriman M."/>
            <person name="Heitman J."/>
            <person name="Gow N.A."/>
            <person name="Lorenz M.C."/>
            <person name="Birren B.W."/>
            <person name="Kellis M."/>
            <person name="Cuomo C.A."/>
        </authorList>
    </citation>
    <scope>NUCLEOTIDE SEQUENCE [LARGE SCALE GENOMIC DNA]</scope>
    <source>
        <strain evidence="1 2">ATCC 42720</strain>
    </source>
</reference>